<feature type="region of interest" description="Disordered" evidence="2">
    <location>
        <begin position="239"/>
        <end position="309"/>
    </location>
</feature>
<feature type="coiled-coil region" evidence="1">
    <location>
        <begin position="47"/>
        <end position="74"/>
    </location>
</feature>
<reference evidence="4" key="1">
    <citation type="journal article" date="2022" name="Microb. Genom.">
        <title>A global pangenome for the wheat fungal pathogen Pyrenophora tritici-repentis and prediction of effector protein structural homology.</title>
        <authorList>
            <person name="Moolhuijzen P.M."/>
            <person name="See P.T."/>
            <person name="Shi G."/>
            <person name="Powell H.R."/>
            <person name="Cockram J."/>
            <person name="Jorgensen L.N."/>
            <person name="Benslimane H."/>
            <person name="Strelkov S.E."/>
            <person name="Turner J."/>
            <person name="Liu Z."/>
            <person name="Moffat C.S."/>
        </authorList>
    </citation>
    <scope>NUCLEOTIDE SEQUENCE [LARGE SCALE GENOMIC DNA]</scope>
</reference>
<dbReference type="EMBL" id="NRDI02000020">
    <property type="protein sequence ID" value="KAI1509509.1"/>
    <property type="molecule type" value="Genomic_DNA"/>
</dbReference>
<evidence type="ECO:0000256" key="2">
    <source>
        <dbReference type="SAM" id="MobiDB-lite"/>
    </source>
</evidence>
<dbReference type="Proteomes" id="UP000249757">
    <property type="component" value="Unassembled WGS sequence"/>
</dbReference>
<evidence type="ECO:0000313" key="3">
    <source>
        <dbReference type="EMBL" id="KAI1509509.1"/>
    </source>
</evidence>
<evidence type="ECO:0000256" key="1">
    <source>
        <dbReference type="SAM" id="Coils"/>
    </source>
</evidence>
<protein>
    <submittedName>
        <fullName evidence="3">Uncharacterized protein</fullName>
    </submittedName>
</protein>
<keyword evidence="4" id="KW-1185">Reference proteome</keyword>
<keyword evidence="1" id="KW-0175">Coiled coil</keyword>
<accession>A0A2W1D631</accession>
<evidence type="ECO:0000313" key="4">
    <source>
        <dbReference type="Proteomes" id="UP000249757"/>
    </source>
</evidence>
<dbReference type="AlphaFoldDB" id="A0A2W1D631"/>
<comment type="caution">
    <text evidence="3">The sequence shown here is derived from an EMBL/GenBank/DDBJ whole genome shotgun (WGS) entry which is preliminary data.</text>
</comment>
<feature type="compositionally biased region" description="Polar residues" evidence="2">
    <location>
        <begin position="277"/>
        <end position="290"/>
    </location>
</feature>
<feature type="compositionally biased region" description="Low complexity" evidence="2">
    <location>
        <begin position="244"/>
        <end position="276"/>
    </location>
</feature>
<organism evidence="3 4">
    <name type="scientific">Pyrenophora tritici-repentis</name>
    <dbReference type="NCBI Taxonomy" id="45151"/>
    <lineage>
        <taxon>Eukaryota</taxon>
        <taxon>Fungi</taxon>
        <taxon>Dikarya</taxon>
        <taxon>Ascomycota</taxon>
        <taxon>Pezizomycotina</taxon>
        <taxon>Dothideomycetes</taxon>
        <taxon>Pleosporomycetidae</taxon>
        <taxon>Pleosporales</taxon>
        <taxon>Pleosporineae</taxon>
        <taxon>Pleosporaceae</taxon>
        <taxon>Pyrenophora</taxon>
    </lineage>
</organism>
<feature type="compositionally biased region" description="Basic and acidic residues" evidence="2">
    <location>
        <begin position="1"/>
        <end position="19"/>
    </location>
</feature>
<gene>
    <name evidence="3" type="ORF">Ptr86124_011589</name>
</gene>
<proteinExistence type="predicted"/>
<name>A0A2W1D631_9PLEO</name>
<sequence>MSQDKSEAVSHEHDLRETDSDPENVVASQAKVIAALTASNQDLIVNSQQLTITNQQLKLEKQQLSLDKLQLQEKLIIKDELLAFKDKLLTADQSAIAAHKKAGERRLEHILYLESERINPNPDDFEAASEYEKLYEPARRTQIEQHKQDLIEADLATAMANLALANDETKLAVVEKKCLQQLETSVTELQKQKADLKMDIQTMNQYYTFNAPVMLTSVGGQLSLPGGAAEVPAATSPFERFPVTTSAPPSPSASTQKRLPAALAPNTPKKTTAATPSCSPENGSPLQGRQSRVRHIHGQESPIPVGMPE</sequence>
<feature type="region of interest" description="Disordered" evidence="2">
    <location>
        <begin position="1"/>
        <end position="24"/>
    </location>
</feature>